<dbReference type="GO" id="GO:0019695">
    <property type="term" value="P:choline metabolic process"/>
    <property type="evidence" value="ECO:0007669"/>
    <property type="project" value="TreeGrafter"/>
</dbReference>
<dbReference type="GO" id="GO:0006581">
    <property type="term" value="P:acetylcholine catabolic process"/>
    <property type="evidence" value="ECO:0007669"/>
    <property type="project" value="TreeGrafter"/>
</dbReference>
<dbReference type="Pfam" id="PF00135">
    <property type="entry name" value="COesterase"/>
    <property type="match status" value="2"/>
</dbReference>
<evidence type="ECO:0000259" key="4">
    <source>
        <dbReference type="Pfam" id="PF00135"/>
    </source>
</evidence>
<accession>A0A9P5SR70</accession>
<dbReference type="GO" id="GO:0005615">
    <property type="term" value="C:extracellular space"/>
    <property type="evidence" value="ECO:0007669"/>
    <property type="project" value="TreeGrafter"/>
</dbReference>
<proteinExistence type="inferred from homology"/>
<dbReference type="SUPFAM" id="SSF53474">
    <property type="entry name" value="alpha/beta-Hydrolases"/>
    <property type="match status" value="1"/>
</dbReference>
<dbReference type="InterPro" id="IPR050654">
    <property type="entry name" value="AChE-related_enzymes"/>
</dbReference>
<dbReference type="PANTHER" id="PTHR43918">
    <property type="entry name" value="ACETYLCHOLINESTERASE"/>
    <property type="match status" value="1"/>
</dbReference>
<dbReference type="Gene3D" id="3.40.50.1820">
    <property type="entry name" value="alpha/beta hydrolase"/>
    <property type="match status" value="2"/>
</dbReference>
<comment type="caution">
    <text evidence="5">The sequence shown here is derived from an EMBL/GenBank/DDBJ whole genome shotgun (WGS) entry which is preliminary data.</text>
</comment>
<dbReference type="GO" id="GO:0005886">
    <property type="term" value="C:plasma membrane"/>
    <property type="evidence" value="ECO:0007669"/>
    <property type="project" value="TreeGrafter"/>
</dbReference>
<comment type="similarity">
    <text evidence="1">Belongs to the type-B carboxylesterase/lipase family.</text>
</comment>
<evidence type="ECO:0000313" key="5">
    <source>
        <dbReference type="EMBL" id="KAF9335785.1"/>
    </source>
</evidence>
<dbReference type="EMBL" id="JAAAUY010000086">
    <property type="protein sequence ID" value="KAF9335785.1"/>
    <property type="molecule type" value="Genomic_DNA"/>
</dbReference>
<reference evidence="5" key="1">
    <citation type="journal article" date="2020" name="Fungal Divers.">
        <title>Resolving the Mortierellaceae phylogeny through synthesis of multi-gene phylogenetics and phylogenomics.</title>
        <authorList>
            <person name="Vandepol N."/>
            <person name="Liber J."/>
            <person name="Desiro A."/>
            <person name="Na H."/>
            <person name="Kennedy M."/>
            <person name="Barry K."/>
            <person name="Grigoriev I.V."/>
            <person name="Miller A.N."/>
            <person name="O'Donnell K."/>
            <person name="Stajich J.E."/>
            <person name="Bonito G."/>
        </authorList>
    </citation>
    <scope>NUCLEOTIDE SEQUENCE</scope>
    <source>
        <strain evidence="5">NVP1</strain>
    </source>
</reference>
<dbReference type="InterPro" id="IPR002018">
    <property type="entry name" value="CarbesteraseB"/>
</dbReference>
<dbReference type="GO" id="GO:0003990">
    <property type="term" value="F:acetylcholinesterase activity"/>
    <property type="evidence" value="ECO:0007669"/>
    <property type="project" value="TreeGrafter"/>
</dbReference>
<dbReference type="Proteomes" id="UP000696485">
    <property type="component" value="Unassembled WGS sequence"/>
</dbReference>
<dbReference type="AlphaFoldDB" id="A0A9P5SR70"/>
<evidence type="ECO:0000256" key="3">
    <source>
        <dbReference type="SAM" id="MobiDB-lite"/>
    </source>
</evidence>
<evidence type="ECO:0000256" key="2">
    <source>
        <dbReference type="ARBA" id="ARBA00022801"/>
    </source>
</evidence>
<feature type="region of interest" description="Disordered" evidence="3">
    <location>
        <begin position="1"/>
        <end position="26"/>
    </location>
</feature>
<dbReference type="PANTHER" id="PTHR43918:SF4">
    <property type="entry name" value="CARBOXYLIC ESTER HYDROLASE"/>
    <property type="match status" value="1"/>
</dbReference>
<organism evidence="5 6">
    <name type="scientific">Podila minutissima</name>
    <dbReference type="NCBI Taxonomy" id="64525"/>
    <lineage>
        <taxon>Eukaryota</taxon>
        <taxon>Fungi</taxon>
        <taxon>Fungi incertae sedis</taxon>
        <taxon>Mucoromycota</taxon>
        <taxon>Mortierellomycotina</taxon>
        <taxon>Mortierellomycetes</taxon>
        <taxon>Mortierellales</taxon>
        <taxon>Mortierellaceae</taxon>
        <taxon>Podila</taxon>
    </lineage>
</organism>
<protein>
    <recommendedName>
        <fullName evidence="4">Carboxylesterase type B domain-containing protein</fullName>
    </recommendedName>
</protein>
<gene>
    <name evidence="5" type="ORF">BG006_010675</name>
</gene>
<keyword evidence="6" id="KW-1185">Reference proteome</keyword>
<name>A0A9P5SR70_9FUNG</name>
<sequence>MSPGPRVSIPGCGNVQRATQPASRPLPDFSTSLLPQSLSAGVQPAKLLLGKMFVTEPSKVLFVLGPRATILRTTSTRKGLMRDNDEEGYNCLYSEEHYLNLNVFVPKDHLVNALHLIPVMVFIYGDEFRDGSNAMALYDATNICAQSVRLGQPVVVMTINYRLNYLGLMSSAELVEDINSDPRLSSLTSGSNNPHSKSIGNWGLLDQKLALEWVRDHIHVFGGNSQDITAFSESAGAASIGYHMTIPEHHGLFQRAILQSGAVNTMPVGRAQIEGQRYFNHICKHFRLLDALRMIPVKELVKAGGRGRVVMFMPTIDDILIHGDSRTDGEASKISSEVVRDSVFLYPIHATSRTWAVPVEMSRFHFDRPLKTLKKMGLQFLEAHHAAELLFVFGSDSALKMMTDEEQRLSRQMMEH</sequence>
<keyword evidence="2" id="KW-0378">Hydrolase</keyword>
<feature type="domain" description="Carboxylesterase type B" evidence="4">
    <location>
        <begin position="88"/>
        <end position="171"/>
    </location>
</feature>
<evidence type="ECO:0000313" key="6">
    <source>
        <dbReference type="Proteomes" id="UP000696485"/>
    </source>
</evidence>
<feature type="domain" description="Carboxylesterase type B" evidence="4">
    <location>
        <begin position="196"/>
        <end position="321"/>
    </location>
</feature>
<evidence type="ECO:0000256" key="1">
    <source>
        <dbReference type="ARBA" id="ARBA00005964"/>
    </source>
</evidence>
<dbReference type="InterPro" id="IPR029058">
    <property type="entry name" value="AB_hydrolase_fold"/>
</dbReference>